<dbReference type="InterPro" id="IPR000182">
    <property type="entry name" value="GNAT_dom"/>
</dbReference>
<dbReference type="GO" id="GO:0016747">
    <property type="term" value="F:acyltransferase activity, transferring groups other than amino-acyl groups"/>
    <property type="evidence" value="ECO:0007669"/>
    <property type="project" value="InterPro"/>
</dbReference>
<accession>A0A5N5WW32</accession>
<dbReference type="AlphaFoldDB" id="A0A5N5WW32"/>
<organism evidence="2 3">
    <name type="scientific">Aspergillus leporis</name>
    <dbReference type="NCBI Taxonomy" id="41062"/>
    <lineage>
        <taxon>Eukaryota</taxon>
        <taxon>Fungi</taxon>
        <taxon>Dikarya</taxon>
        <taxon>Ascomycota</taxon>
        <taxon>Pezizomycotina</taxon>
        <taxon>Eurotiomycetes</taxon>
        <taxon>Eurotiomycetidae</taxon>
        <taxon>Eurotiales</taxon>
        <taxon>Aspergillaceae</taxon>
        <taxon>Aspergillus</taxon>
        <taxon>Aspergillus subgen. Circumdati</taxon>
    </lineage>
</organism>
<protein>
    <submittedName>
        <fullName evidence="2">GNAT domain-containing protein</fullName>
    </submittedName>
</protein>
<dbReference type="SUPFAM" id="SSF55729">
    <property type="entry name" value="Acyl-CoA N-acyltransferases (Nat)"/>
    <property type="match status" value="1"/>
</dbReference>
<dbReference type="PANTHER" id="PTHR43792">
    <property type="entry name" value="GNAT FAMILY, PUTATIVE (AFU_ORTHOLOGUE AFUA_3G00765)-RELATED-RELATED"/>
    <property type="match status" value="1"/>
</dbReference>
<dbReference type="OrthoDB" id="4072826at2759"/>
<dbReference type="InterPro" id="IPR051531">
    <property type="entry name" value="N-acetyltransferase"/>
</dbReference>
<name>A0A5N5WW32_9EURO</name>
<reference evidence="2 3" key="1">
    <citation type="submission" date="2019-04" db="EMBL/GenBank/DDBJ databases">
        <title>Friends and foes A comparative genomics study of 23 Aspergillus species from section Flavi.</title>
        <authorList>
            <consortium name="DOE Joint Genome Institute"/>
            <person name="Kjaerbolling I."/>
            <person name="Vesth T."/>
            <person name="Frisvad J.C."/>
            <person name="Nybo J.L."/>
            <person name="Theobald S."/>
            <person name="Kildgaard S."/>
            <person name="Isbrandt T."/>
            <person name="Kuo A."/>
            <person name="Sato A."/>
            <person name="Lyhne E.K."/>
            <person name="Kogle M.E."/>
            <person name="Wiebenga A."/>
            <person name="Kun R.S."/>
            <person name="Lubbers R.J."/>
            <person name="Makela M.R."/>
            <person name="Barry K."/>
            <person name="Chovatia M."/>
            <person name="Clum A."/>
            <person name="Daum C."/>
            <person name="Haridas S."/>
            <person name="He G."/>
            <person name="LaButti K."/>
            <person name="Lipzen A."/>
            <person name="Mondo S."/>
            <person name="Riley R."/>
            <person name="Salamov A."/>
            <person name="Simmons B.A."/>
            <person name="Magnuson J.K."/>
            <person name="Henrissat B."/>
            <person name="Mortensen U.H."/>
            <person name="Larsen T.O."/>
            <person name="Devries R.P."/>
            <person name="Grigoriev I.V."/>
            <person name="Machida M."/>
            <person name="Baker S.E."/>
            <person name="Andersen M.R."/>
        </authorList>
    </citation>
    <scope>NUCLEOTIDE SEQUENCE [LARGE SCALE GENOMIC DNA]</scope>
    <source>
        <strain evidence="2 3">CBS 151.66</strain>
    </source>
</reference>
<dbReference type="PANTHER" id="PTHR43792:SF1">
    <property type="entry name" value="N-ACETYLTRANSFERASE DOMAIN-CONTAINING PROTEIN"/>
    <property type="match status" value="1"/>
</dbReference>
<proteinExistence type="predicted"/>
<evidence type="ECO:0000259" key="1">
    <source>
        <dbReference type="Pfam" id="PF13302"/>
    </source>
</evidence>
<dbReference type="InterPro" id="IPR016181">
    <property type="entry name" value="Acyl_CoA_acyltransferase"/>
</dbReference>
<dbReference type="EMBL" id="ML732241">
    <property type="protein sequence ID" value="KAB8072721.1"/>
    <property type="molecule type" value="Genomic_DNA"/>
</dbReference>
<gene>
    <name evidence="2" type="ORF">BDV29DRAFT_176895</name>
</gene>
<dbReference type="Gene3D" id="3.40.630.30">
    <property type="match status" value="1"/>
</dbReference>
<sequence length="206" mass="22936">MQTHRLELVRLVEDHVPGYHAIWSDPVATRWSAHGICKTVDDSREWMSSLLLDANPLGENYAVLLRQSPDSDTTINQLDNGQGAAKEDSHTGNAVPGAFIGWVGTWRSDPAPEVGFIFHQSTWGLGFATEALKAFVVLFWTCKPQFNVLEAYCDTENAGSIKVLRKCGFELAEVTKGDYTLPWMKPSKRDTMQFCLVRPGYDNGGK</sequence>
<feature type="domain" description="N-acetyltransferase" evidence="1">
    <location>
        <begin position="5"/>
        <end position="170"/>
    </location>
</feature>
<dbReference type="Proteomes" id="UP000326565">
    <property type="component" value="Unassembled WGS sequence"/>
</dbReference>
<keyword evidence="3" id="KW-1185">Reference proteome</keyword>
<evidence type="ECO:0000313" key="2">
    <source>
        <dbReference type="EMBL" id="KAB8072721.1"/>
    </source>
</evidence>
<dbReference type="Pfam" id="PF13302">
    <property type="entry name" value="Acetyltransf_3"/>
    <property type="match status" value="1"/>
</dbReference>
<evidence type="ECO:0000313" key="3">
    <source>
        <dbReference type="Proteomes" id="UP000326565"/>
    </source>
</evidence>